<evidence type="ECO:0008006" key="4">
    <source>
        <dbReference type="Google" id="ProtNLM"/>
    </source>
</evidence>
<proteinExistence type="predicted"/>
<dbReference type="Proteomes" id="UP001437256">
    <property type="component" value="Unassembled WGS sequence"/>
</dbReference>
<sequence>MMSETEIESSPTSGAANSPRSEPVDSASPSSRCSLDCDCSFDFEASWDKIQELPDSIYNHYCENNLYPPVQEEKIIKSNIVEALAQISLITAKMDRLGELMTTLMEEKERIEGIVSESRSVLKPIQRLPLELLARVFWFSANAPGVFSQGFRGQQPPTSLNPSNKPWVLSQVCQSWRKTVLNTPDLWTNVSFTIPSDVAGGQTIDVSLAQCHRLQLQLQRSANHPINVYTKTPDATTTSLERFLSPLCAYSPSWRHLRIELDGDIFRPWMSCISGRLQSLESLEVKFLGPYLSVNFEAFQFAPQLRSVTFSAGPQNHLETWRPYQKFKLPFEQVTHFRWQDNIDGLGAPADYMRLVRFIIRSLRHFQAAKSCRIDLHANTIAHLLAIRARPEFVQGKMFTSLKHLTELELFGIESQTGMVTAVLPYLKLPFLRKLTIPSSGPDHRALSEFLTQPHRLVFLSIQRVQMPLDEFSTVLAPLISLNDLSFGVAQVGGISDNYLSLFNQKNSTGSRFSLIPKLESLSLLPVGDFASTYTIDALIDVLEARWRVLLESADDSSNNAETLADSHLMSVKLDKGIDDERLDQLRVEGLRVVLWGDD</sequence>
<organism evidence="2 3">
    <name type="scientific">Marasmius tenuissimus</name>
    <dbReference type="NCBI Taxonomy" id="585030"/>
    <lineage>
        <taxon>Eukaryota</taxon>
        <taxon>Fungi</taxon>
        <taxon>Dikarya</taxon>
        <taxon>Basidiomycota</taxon>
        <taxon>Agaricomycotina</taxon>
        <taxon>Agaricomycetes</taxon>
        <taxon>Agaricomycetidae</taxon>
        <taxon>Agaricales</taxon>
        <taxon>Marasmiineae</taxon>
        <taxon>Marasmiaceae</taxon>
        <taxon>Marasmius</taxon>
    </lineage>
</organism>
<keyword evidence="3" id="KW-1185">Reference proteome</keyword>
<dbReference type="EMBL" id="JBBXMP010000469">
    <property type="protein sequence ID" value="KAL0057648.1"/>
    <property type="molecule type" value="Genomic_DNA"/>
</dbReference>
<evidence type="ECO:0000313" key="3">
    <source>
        <dbReference type="Proteomes" id="UP001437256"/>
    </source>
</evidence>
<comment type="caution">
    <text evidence="2">The sequence shown here is derived from an EMBL/GenBank/DDBJ whole genome shotgun (WGS) entry which is preliminary data.</text>
</comment>
<protein>
    <recommendedName>
        <fullName evidence="4">F-box domain-containing protein</fullName>
    </recommendedName>
</protein>
<feature type="compositionally biased region" description="Polar residues" evidence="1">
    <location>
        <begin position="8"/>
        <end position="20"/>
    </location>
</feature>
<feature type="region of interest" description="Disordered" evidence="1">
    <location>
        <begin position="1"/>
        <end position="32"/>
    </location>
</feature>
<evidence type="ECO:0000256" key="1">
    <source>
        <dbReference type="SAM" id="MobiDB-lite"/>
    </source>
</evidence>
<name>A0ABR2ZA37_9AGAR</name>
<accession>A0ABR2ZA37</accession>
<reference evidence="2 3" key="1">
    <citation type="submission" date="2024-05" db="EMBL/GenBank/DDBJ databases">
        <title>A draft genome resource for the thread blight pathogen Marasmius tenuissimus strain MS-2.</title>
        <authorList>
            <person name="Yulfo-Soto G.E."/>
            <person name="Baruah I.K."/>
            <person name="Amoako-Attah I."/>
            <person name="Bukari Y."/>
            <person name="Meinhardt L.W."/>
            <person name="Bailey B.A."/>
            <person name="Cohen S.P."/>
        </authorList>
    </citation>
    <scope>NUCLEOTIDE SEQUENCE [LARGE SCALE GENOMIC DNA]</scope>
    <source>
        <strain evidence="2 3">MS-2</strain>
    </source>
</reference>
<evidence type="ECO:0000313" key="2">
    <source>
        <dbReference type="EMBL" id="KAL0057648.1"/>
    </source>
</evidence>
<gene>
    <name evidence="2" type="ORF">AAF712_015699</name>
</gene>